<feature type="domain" description="LRAT" evidence="5">
    <location>
        <begin position="67"/>
        <end position="204"/>
    </location>
</feature>
<reference evidence="6" key="1">
    <citation type="submission" date="2020-04" db="EMBL/GenBank/DDBJ databases">
        <title>Deep metagenomics examines the oral microbiome during advanced dental caries in children, revealing novel taxa and co-occurrences with host molecules.</title>
        <authorList>
            <person name="Baker J.L."/>
            <person name="Morton J.T."/>
            <person name="Dinis M."/>
            <person name="Alvarez R."/>
            <person name="Tran N.C."/>
            <person name="Knight R."/>
            <person name="Edlund A."/>
        </authorList>
    </citation>
    <scope>NUCLEOTIDE SEQUENCE</scope>
    <source>
        <strain evidence="6">JCVI_32_bin.14</strain>
    </source>
</reference>
<organism evidence="6 7">
    <name type="scientific">Dialister invisus</name>
    <dbReference type="NCBI Taxonomy" id="218538"/>
    <lineage>
        <taxon>Bacteria</taxon>
        <taxon>Bacillati</taxon>
        <taxon>Bacillota</taxon>
        <taxon>Negativicutes</taxon>
        <taxon>Veillonellales</taxon>
        <taxon>Veillonellaceae</taxon>
        <taxon>Dialister</taxon>
    </lineage>
</organism>
<dbReference type="PROSITE" id="PS51934">
    <property type="entry name" value="LRAT"/>
    <property type="match status" value="1"/>
</dbReference>
<evidence type="ECO:0000256" key="2">
    <source>
        <dbReference type="ARBA" id="ARBA00022801"/>
    </source>
</evidence>
<gene>
    <name evidence="6" type="ORF">HXL70_09985</name>
</gene>
<keyword evidence="2" id="KW-0378">Hydrolase</keyword>
<keyword evidence="4" id="KW-0472">Membrane</keyword>
<dbReference type="GO" id="GO:0004623">
    <property type="term" value="F:phospholipase A2 activity"/>
    <property type="evidence" value="ECO:0007669"/>
    <property type="project" value="TreeGrafter"/>
</dbReference>
<evidence type="ECO:0000313" key="6">
    <source>
        <dbReference type="EMBL" id="MBF1130347.1"/>
    </source>
</evidence>
<dbReference type="PANTHER" id="PTHR13943">
    <property type="entry name" value="HRAS-LIKE SUPPRESSOR - RELATED"/>
    <property type="match status" value="1"/>
</dbReference>
<dbReference type="EMBL" id="JABZMK010000185">
    <property type="protein sequence ID" value="MBF1130347.1"/>
    <property type="molecule type" value="Genomic_DNA"/>
</dbReference>
<evidence type="ECO:0000259" key="5">
    <source>
        <dbReference type="PROSITE" id="PS51934"/>
    </source>
</evidence>
<dbReference type="Gene3D" id="3.90.1720.10">
    <property type="entry name" value="endopeptidase domain like (from Nostoc punctiforme)"/>
    <property type="match status" value="1"/>
</dbReference>
<dbReference type="Proteomes" id="UP000757890">
    <property type="component" value="Unassembled WGS sequence"/>
</dbReference>
<dbReference type="InterPro" id="IPR051496">
    <property type="entry name" value="H-rev107_PLA/AT"/>
</dbReference>
<dbReference type="PANTHER" id="PTHR13943:SF77">
    <property type="entry name" value="LRAT DOMAIN-CONTAINING PROTEIN"/>
    <property type="match status" value="1"/>
</dbReference>
<keyword evidence="4" id="KW-1133">Transmembrane helix</keyword>
<dbReference type="GO" id="GO:0070292">
    <property type="term" value="P:N-acylphosphatidylethanolamine metabolic process"/>
    <property type="evidence" value="ECO:0007669"/>
    <property type="project" value="TreeGrafter"/>
</dbReference>
<evidence type="ECO:0000256" key="4">
    <source>
        <dbReference type="SAM" id="Phobius"/>
    </source>
</evidence>
<dbReference type="RefSeq" id="WP_276641334.1">
    <property type="nucleotide sequence ID" value="NZ_DAVZLN010000001.1"/>
</dbReference>
<keyword evidence="6" id="KW-0012">Acyltransferase</keyword>
<comment type="caution">
    <text evidence="6">The sequence shown here is derived from an EMBL/GenBank/DDBJ whole genome shotgun (WGS) entry which is preliminary data.</text>
</comment>
<keyword evidence="4" id="KW-0812">Transmembrane</keyword>
<name>A0A930BBM4_9FIRM</name>
<dbReference type="GO" id="GO:0016410">
    <property type="term" value="F:N-acyltransferase activity"/>
    <property type="evidence" value="ECO:0007669"/>
    <property type="project" value="TreeGrafter"/>
</dbReference>
<sequence>MKNRTSPPETGQQGKESQFLFSGIIRLFSILLYPVFFALNIVISKTRDVLDLEPEKEDMLHASPGDVICVHRIGFKHFGIYAGDNRVIHYDIDPSKNFKILIHEASMEEFLNGMDIYYICYFPPVYGIPTENMEFSDFSKLMEHPERSGELWDYLKVIEYKLYTPQETLNRARSRIGESNYNLFSNNCEHFALWCKTGISESHQISSLLDTLMMTDLKGHVIKMSSDMANEKIQEPT</sequence>
<proteinExistence type="predicted"/>
<keyword evidence="1" id="KW-0808">Transferase</keyword>
<dbReference type="AlphaFoldDB" id="A0A930BBM4"/>
<dbReference type="Pfam" id="PF04970">
    <property type="entry name" value="LRAT"/>
    <property type="match status" value="1"/>
</dbReference>
<evidence type="ECO:0000256" key="1">
    <source>
        <dbReference type="ARBA" id="ARBA00022679"/>
    </source>
</evidence>
<accession>A0A930BBM4</accession>
<dbReference type="GO" id="GO:0005737">
    <property type="term" value="C:cytoplasm"/>
    <property type="evidence" value="ECO:0007669"/>
    <property type="project" value="TreeGrafter"/>
</dbReference>
<evidence type="ECO:0000256" key="3">
    <source>
        <dbReference type="ARBA" id="ARBA00023098"/>
    </source>
</evidence>
<evidence type="ECO:0000313" key="7">
    <source>
        <dbReference type="Proteomes" id="UP000757890"/>
    </source>
</evidence>
<protein>
    <submittedName>
        <fullName evidence="6">Lecithin retinol acyltransferase family protein</fullName>
    </submittedName>
</protein>
<keyword evidence="3" id="KW-0443">Lipid metabolism</keyword>
<dbReference type="GO" id="GO:0008970">
    <property type="term" value="F:phospholipase A1 activity"/>
    <property type="evidence" value="ECO:0007669"/>
    <property type="project" value="TreeGrafter"/>
</dbReference>
<feature type="transmembrane region" description="Helical" evidence="4">
    <location>
        <begin position="20"/>
        <end position="43"/>
    </location>
</feature>
<dbReference type="InterPro" id="IPR007053">
    <property type="entry name" value="LRAT_dom"/>
</dbReference>